<gene>
    <name evidence="2" type="ORF">P0Y56_15835</name>
</gene>
<dbReference type="InterPro" id="IPR036291">
    <property type="entry name" value="NAD(P)-bd_dom_sf"/>
</dbReference>
<evidence type="ECO:0000313" key="2">
    <source>
        <dbReference type="EMBL" id="WEK46456.1"/>
    </source>
</evidence>
<accession>A0AAJ5X6D6</accession>
<name>A0AAJ5X6D6_9SPHN</name>
<dbReference type="PANTHER" id="PTHR42879">
    <property type="entry name" value="3-OXOACYL-(ACYL-CARRIER-PROTEIN) REDUCTASE"/>
    <property type="match status" value="1"/>
</dbReference>
<evidence type="ECO:0000313" key="3">
    <source>
        <dbReference type="Proteomes" id="UP001218362"/>
    </source>
</evidence>
<dbReference type="Gene3D" id="3.40.50.720">
    <property type="entry name" value="NAD(P)-binding Rossmann-like Domain"/>
    <property type="match status" value="1"/>
</dbReference>
<organism evidence="2 3">
    <name type="scientific">Candidatus Andeanibacterium colombiense</name>
    <dbReference type="NCBI Taxonomy" id="3121345"/>
    <lineage>
        <taxon>Bacteria</taxon>
        <taxon>Pseudomonadati</taxon>
        <taxon>Pseudomonadota</taxon>
        <taxon>Alphaproteobacteria</taxon>
        <taxon>Sphingomonadales</taxon>
        <taxon>Sphingomonadaceae</taxon>
        <taxon>Candidatus Andeanibacterium</taxon>
    </lineage>
</organism>
<dbReference type="KEGG" id="acob:P0Y56_15835"/>
<dbReference type="Proteomes" id="UP001218362">
    <property type="component" value="Chromosome"/>
</dbReference>
<dbReference type="Pfam" id="PF00106">
    <property type="entry name" value="adh_short"/>
    <property type="match status" value="1"/>
</dbReference>
<dbReference type="EMBL" id="CP119316">
    <property type="protein sequence ID" value="WEK46456.1"/>
    <property type="molecule type" value="Genomic_DNA"/>
</dbReference>
<dbReference type="PANTHER" id="PTHR42879:SF2">
    <property type="entry name" value="3-OXOACYL-[ACYL-CARRIER-PROTEIN] REDUCTASE FABG"/>
    <property type="match status" value="1"/>
</dbReference>
<comment type="similarity">
    <text evidence="1">Belongs to the short-chain dehydrogenases/reductases (SDR) family.</text>
</comment>
<sequence>MIIDLTGKHAVVTGSSGGIGFECARGLARAGANVTVNGRSQATVEKALGRLREEFPGQEFTGAIADLHARDGTDAIIAAAPSCDILISNAAVNVIESVLTQPDEVYLDLFEMNFLSGVRLARHYMPGMIARNWGRMIFHSSEQALRPSPDMAAYAATKAALLTTARSIAEYTKGTGVTVNTVIIGPTKSDVTTALHDDIASSSGQTLEEVEKDFFTHVRPASLLQRFARGEEVANMAVYLASDYASATNGTVCSVEGGTREVIF</sequence>
<evidence type="ECO:0000256" key="1">
    <source>
        <dbReference type="ARBA" id="ARBA00006484"/>
    </source>
</evidence>
<dbReference type="PRINTS" id="PR00081">
    <property type="entry name" value="GDHRDH"/>
</dbReference>
<dbReference type="InterPro" id="IPR002347">
    <property type="entry name" value="SDR_fam"/>
</dbReference>
<dbReference type="SUPFAM" id="SSF51735">
    <property type="entry name" value="NAD(P)-binding Rossmann-fold domains"/>
    <property type="match status" value="1"/>
</dbReference>
<dbReference type="AlphaFoldDB" id="A0AAJ5X6D6"/>
<proteinExistence type="inferred from homology"/>
<protein>
    <submittedName>
        <fullName evidence="2">SDR family NAD(P)-dependent oxidoreductase</fullName>
    </submittedName>
</protein>
<reference evidence="2" key="1">
    <citation type="submission" date="2023-03" db="EMBL/GenBank/DDBJ databases">
        <title>Andean soil-derived lignocellulolytic bacterial consortium as a source of novel taxa and putative plastic-active enzymes.</title>
        <authorList>
            <person name="Diaz-Garcia L."/>
            <person name="Chuvochina M."/>
            <person name="Feuerriegel G."/>
            <person name="Bunk B."/>
            <person name="Sproer C."/>
            <person name="Streit W.R."/>
            <person name="Rodriguez L.M."/>
            <person name="Overmann J."/>
            <person name="Jimenez D.J."/>
        </authorList>
    </citation>
    <scope>NUCLEOTIDE SEQUENCE</scope>
    <source>
        <strain evidence="2">MAG 26</strain>
    </source>
</reference>
<dbReference type="InterPro" id="IPR050259">
    <property type="entry name" value="SDR"/>
</dbReference>